<evidence type="ECO:0000256" key="6">
    <source>
        <dbReference type="ARBA" id="ARBA00023136"/>
    </source>
</evidence>
<feature type="transmembrane region" description="Helical" evidence="8">
    <location>
        <begin position="108"/>
        <end position="132"/>
    </location>
</feature>
<name>A0A1V9Y0T0_9ACAR</name>
<dbReference type="OrthoDB" id="6435638at2759"/>
<keyword evidence="3" id="KW-1003">Cell membrane</keyword>
<dbReference type="PANTHER" id="PTHR24241">
    <property type="entry name" value="NEUROPEPTIDE RECEPTOR-RELATED G-PROTEIN COUPLED RECEPTOR"/>
    <property type="match status" value="1"/>
</dbReference>
<dbReference type="Gene3D" id="1.20.1070.10">
    <property type="entry name" value="Rhodopsin 7-helix transmembrane proteins"/>
    <property type="match status" value="1"/>
</dbReference>
<evidence type="ECO:0000256" key="1">
    <source>
        <dbReference type="ARBA" id="ARBA00004651"/>
    </source>
</evidence>
<dbReference type="EMBL" id="MNPL01001259">
    <property type="protein sequence ID" value="OQR79310.1"/>
    <property type="molecule type" value="Genomic_DNA"/>
</dbReference>
<feature type="domain" description="G-protein coupled receptors family 1 profile" evidence="9">
    <location>
        <begin position="82"/>
        <end position="217"/>
    </location>
</feature>
<evidence type="ECO:0000256" key="3">
    <source>
        <dbReference type="ARBA" id="ARBA00022475"/>
    </source>
</evidence>
<dbReference type="AlphaFoldDB" id="A0A1V9Y0T0"/>
<keyword evidence="4 8" id="KW-0812">Transmembrane</keyword>
<dbReference type="InterPro" id="IPR000276">
    <property type="entry name" value="GPCR_Rhodpsn"/>
</dbReference>
<dbReference type="PANTHER" id="PTHR24241:SF59">
    <property type="entry name" value="ADIPOKINETIC HORMONE RECEPTOR, ISOFORM C"/>
    <property type="match status" value="1"/>
</dbReference>
<keyword evidence="11" id="KW-1185">Reference proteome</keyword>
<protein>
    <submittedName>
        <fullName evidence="10">Gonadotropin-releasing hormone receptor-like</fullName>
    </submittedName>
</protein>
<gene>
    <name evidence="10" type="ORF">BIW11_00171</name>
</gene>
<dbReference type="GO" id="GO:0032870">
    <property type="term" value="P:cellular response to hormone stimulus"/>
    <property type="evidence" value="ECO:0007669"/>
    <property type="project" value="TreeGrafter"/>
</dbReference>
<feature type="transmembrane region" description="Helical" evidence="8">
    <location>
        <begin position="184"/>
        <end position="201"/>
    </location>
</feature>
<keyword evidence="6 8" id="KW-0472">Membrane</keyword>
<feature type="transmembrane region" description="Helical" evidence="8">
    <location>
        <begin position="152"/>
        <end position="172"/>
    </location>
</feature>
<accession>A0A1V9Y0T0</accession>
<keyword evidence="5 8" id="KW-1133">Transmembrane helix</keyword>
<dbReference type="PROSITE" id="PS50262">
    <property type="entry name" value="G_PROTEIN_RECEP_F1_2"/>
    <property type="match status" value="1"/>
</dbReference>
<dbReference type="Proteomes" id="UP000192247">
    <property type="component" value="Unassembled WGS sequence"/>
</dbReference>
<dbReference type="STRING" id="418985.A0A1V9Y0T0"/>
<dbReference type="GO" id="GO:0042277">
    <property type="term" value="F:peptide binding"/>
    <property type="evidence" value="ECO:0007669"/>
    <property type="project" value="TreeGrafter"/>
</dbReference>
<organism evidence="10 11">
    <name type="scientific">Tropilaelaps mercedesae</name>
    <dbReference type="NCBI Taxonomy" id="418985"/>
    <lineage>
        <taxon>Eukaryota</taxon>
        <taxon>Metazoa</taxon>
        <taxon>Ecdysozoa</taxon>
        <taxon>Arthropoda</taxon>
        <taxon>Chelicerata</taxon>
        <taxon>Arachnida</taxon>
        <taxon>Acari</taxon>
        <taxon>Parasitiformes</taxon>
        <taxon>Mesostigmata</taxon>
        <taxon>Gamasina</taxon>
        <taxon>Dermanyssoidea</taxon>
        <taxon>Laelapidae</taxon>
        <taxon>Tropilaelaps</taxon>
    </lineage>
</organism>
<comment type="similarity">
    <text evidence="2">Belongs to the G-protein coupled receptor 1 family.</text>
</comment>
<sequence>MDYPTDFVRKDEKSDIASWCAWLPNQCNALINATDEMFIRGRMKENVVSFGADSISEAPQLTRWVLVRAVILASIGSVSLAANGAALASICRQRTRRGAAHVSSLYTLLAHMAAADLLVAAFCLLAEAAWTYTVAWLADDSTCKLVKYAQLFALYLSTYILLVLGLDQLLIVRYPLRKEANGLLVRRAIWAAWALAAIFALPQVHCLSSRTTGSYVN</sequence>
<evidence type="ECO:0000256" key="4">
    <source>
        <dbReference type="ARBA" id="ARBA00022692"/>
    </source>
</evidence>
<evidence type="ECO:0000313" key="10">
    <source>
        <dbReference type="EMBL" id="OQR79310.1"/>
    </source>
</evidence>
<dbReference type="InterPro" id="IPR017452">
    <property type="entry name" value="GPCR_Rhodpsn_7TM"/>
</dbReference>
<feature type="transmembrane region" description="Helical" evidence="8">
    <location>
        <begin position="65"/>
        <end position="87"/>
    </location>
</feature>
<evidence type="ECO:0000256" key="7">
    <source>
        <dbReference type="ARBA" id="ARBA00023170"/>
    </source>
</evidence>
<keyword evidence="7 10" id="KW-0675">Receptor</keyword>
<evidence type="ECO:0000313" key="11">
    <source>
        <dbReference type="Proteomes" id="UP000192247"/>
    </source>
</evidence>
<proteinExistence type="inferred from homology"/>
<evidence type="ECO:0000259" key="9">
    <source>
        <dbReference type="PROSITE" id="PS50262"/>
    </source>
</evidence>
<dbReference type="PRINTS" id="PR00237">
    <property type="entry name" value="GPCRRHODOPSN"/>
</dbReference>
<dbReference type="GO" id="GO:0005886">
    <property type="term" value="C:plasma membrane"/>
    <property type="evidence" value="ECO:0007669"/>
    <property type="project" value="UniProtKB-SubCell"/>
</dbReference>
<comment type="caution">
    <text evidence="10">The sequence shown here is derived from an EMBL/GenBank/DDBJ whole genome shotgun (WGS) entry which is preliminary data.</text>
</comment>
<dbReference type="InParanoid" id="A0A1V9Y0T0"/>
<evidence type="ECO:0000256" key="2">
    <source>
        <dbReference type="ARBA" id="ARBA00010663"/>
    </source>
</evidence>
<dbReference type="SUPFAM" id="SSF81321">
    <property type="entry name" value="Family A G protein-coupled receptor-like"/>
    <property type="match status" value="1"/>
</dbReference>
<dbReference type="Pfam" id="PF00001">
    <property type="entry name" value="7tm_1"/>
    <property type="match status" value="1"/>
</dbReference>
<evidence type="ECO:0000256" key="8">
    <source>
        <dbReference type="SAM" id="Phobius"/>
    </source>
</evidence>
<evidence type="ECO:0000256" key="5">
    <source>
        <dbReference type="ARBA" id="ARBA00022989"/>
    </source>
</evidence>
<reference evidence="10 11" key="1">
    <citation type="journal article" date="2017" name="Gigascience">
        <title>Draft genome of the honey bee ectoparasitic mite, Tropilaelaps mercedesae, is shaped by the parasitic life history.</title>
        <authorList>
            <person name="Dong X."/>
            <person name="Armstrong S.D."/>
            <person name="Xia D."/>
            <person name="Makepeace B.L."/>
            <person name="Darby A.C."/>
            <person name="Kadowaki T."/>
        </authorList>
    </citation>
    <scope>NUCLEOTIDE SEQUENCE [LARGE SCALE GENOMIC DNA]</scope>
    <source>
        <strain evidence="10">Wuxi-XJTLU</strain>
    </source>
</reference>
<comment type="subcellular location">
    <subcellularLocation>
        <location evidence="1">Cell membrane</location>
        <topology evidence="1">Multi-pass membrane protein</topology>
    </subcellularLocation>
</comment>
<dbReference type="GO" id="GO:0004930">
    <property type="term" value="F:G protein-coupled receptor activity"/>
    <property type="evidence" value="ECO:0007669"/>
    <property type="project" value="InterPro"/>
</dbReference>